<keyword evidence="3" id="KW-1185">Reference proteome</keyword>
<dbReference type="Proteomes" id="UP001473302">
    <property type="component" value="Unassembled WGS sequence"/>
</dbReference>
<accession>A0ABP9Z300</accession>
<evidence type="ECO:0000313" key="3">
    <source>
        <dbReference type="Proteomes" id="UP001473302"/>
    </source>
</evidence>
<dbReference type="EMBL" id="BAABUK010000017">
    <property type="protein sequence ID" value="GAA5813466.1"/>
    <property type="molecule type" value="Genomic_DNA"/>
</dbReference>
<dbReference type="Gene3D" id="3.30.420.10">
    <property type="entry name" value="Ribonuclease H-like superfamily/Ribonuclease H"/>
    <property type="match status" value="1"/>
</dbReference>
<sequence>MLTFVNEFLTIMDEDESLKGSYLMTDSASIHKSKPVIRKIEARDYRVMYLPPPPYSPELNPIEQFWALVKGKMKRHRLMKEATLSSITGDACNDVRFSGIYGFCLHSKCQIINR</sequence>
<evidence type="ECO:0000313" key="2">
    <source>
        <dbReference type="EMBL" id="GAA5813466.1"/>
    </source>
</evidence>
<name>A0ABP9Z300_9FUNG</name>
<feature type="domain" description="Tc1-like transposase DDE" evidence="1">
    <location>
        <begin position="8"/>
        <end position="81"/>
    </location>
</feature>
<gene>
    <name evidence="2" type="ORF">MFLAVUS_006944</name>
</gene>
<organism evidence="2 3">
    <name type="scientific">Mucor flavus</name>
    <dbReference type="NCBI Taxonomy" id="439312"/>
    <lineage>
        <taxon>Eukaryota</taxon>
        <taxon>Fungi</taxon>
        <taxon>Fungi incertae sedis</taxon>
        <taxon>Mucoromycota</taxon>
        <taxon>Mucoromycotina</taxon>
        <taxon>Mucoromycetes</taxon>
        <taxon>Mucorales</taxon>
        <taxon>Mucorineae</taxon>
        <taxon>Mucoraceae</taxon>
        <taxon>Mucor</taxon>
    </lineage>
</organism>
<protein>
    <recommendedName>
        <fullName evidence="1">Tc1-like transposase DDE domain-containing protein</fullName>
    </recommendedName>
</protein>
<evidence type="ECO:0000259" key="1">
    <source>
        <dbReference type="Pfam" id="PF13358"/>
    </source>
</evidence>
<dbReference type="InterPro" id="IPR038717">
    <property type="entry name" value="Tc1-like_DDE_dom"/>
</dbReference>
<dbReference type="InterPro" id="IPR036397">
    <property type="entry name" value="RNaseH_sf"/>
</dbReference>
<reference evidence="2 3" key="1">
    <citation type="submission" date="2024-04" db="EMBL/GenBank/DDBJ databases">
        <title>genome sequences of Mucor flavus KT1a and Helicostylum pulchrum KT1b strains isolated from the surface of a dry-aged beef.</title>
        <authorList>
            <person name="Toyotome T."/>
            <person name="Hosono M."/>
            <person name="Torimaru M."/>
            <person name="Fukuda K."/>
            <person name="Mikami N."/>
        </authorList>
    </citation>
    <scope>NUCLEOTIDE SEQUENCE [LARGE SCALE GENOMIC DNA]</scope>
    <source>
        <strain evidence="2 3">KT1a</strain>
    </source>
</reference>
<comment type="caution">
    <text evidence="2">The sequence shown here is derived from an EMBL/GenBank/DDBJ whole genome shotgun (WGS) entry which is preliminary data.</text>
</comment>
<dbReference type="Pfam" id="PF13358">
    <property type="entry name" value="DDE_3"/>
    <property type="match status" value="1"/>
</dbReference>
<proteinExistence type="predicted"/>